<feature type="transmembrane region" description="Helical" evidence="5">
    <location>
        <begin position="111"/>
        <end position="130"/>
    </location>
</feature>
<evidence type="ECO:0000256" key="4">
    <source>
        <dbReference type="ARBA" id="ARBA00023136"/>
    </source>
</evidence>
<evidence type="ECO:0000256" key="2">
    <source>
        <dbReference type="ARBA" id="ARBA00022692"/>
    </source>
</evidence>
<feature type="transmembrane region" description="Helical" evidence="5">
    <location>
        <begin position="311"/>
        <end position="329"/>
    </location>
</feature>
<keyword evidence="2 5" id="KW-0812">Transmembrane</keyword>
<evidence type="ECO:0000313" key="6">
    <source>
        <dbReference type="EMBL" id="MBY80358.1"/>
    </source>
</evidence>
<dbReference type="RefSeq" id="XP_025422099.1">
    <property type="nucleotide sequence ID" value="XM_025566314.1"/>
</dbReference>
<dbReference type="InterPro" id="IPR004752">
    <property type="entry name" value="AmpG_permease/AT-1"/>
</dbReference>
<dbReference type="InterPro" id="IPR036259">
    <property type="entry name" value="MFS_trans_sf"/>
</dbReference>
<evidence type="ECO:0000256" key="3">
    <source>
        <dbReference type="ARBA" id="ARBA00022989"/>
    </source>
</evidence>
<feature type="transmembrane region" description="Helical" evidence="5">
    <location>
        <begin position="227"/>
        <end position="245"/>
    </location>
</feature>
<dbReference type="GO" id="GO:0035348">
    <property type="term" value="P:acetyl-CoA transmembrane transport"/>
    <property type="evidence" value="ECO:0007669"/>
    <property type="project" value="InterPro"/>
</dbReference>
<dbReference type="PANTHER" id="PTHR12778:SF9">
    <property type="entry name" value="ACETYL-COENZYME A TRANSPORTER 1"/>
    <property type="match status" value="1"/>
</dbReference>
<feature type="transmembrane region" description="Helical" evidence="5">
    <location>
        <begin position="411"/>
        <end position="429"/>
    </location>
</feature>
<feature type="transmembrane region" description="Helical" evidence="5">
    <location>
        <begin position="350"/>
        <end position="369"/>
    </location>
</feature>
<gene>
    <name evidence="6" type="primary">SLC33A1_3</name>
    <name evidence="8" type="synonym">LOC112691880</name>
    <name evidence="6" type="ORF">g.153989</name>
</gene>
<accession>A0A2S2QRK5</accession>
<protein>
    <submittedName>
        <fullName evidence="6 8">Acetyl-coenzyme A transporter 1</fullName>
    </submittedName>
</protein>
<feature type="transmembrane region" description="Helical" evidence="5">
    <location>
        <begin position="47"/>
        <end position="67"/>
    </location>
</feature>
<dbReference type="EMBL" id="GGMS01011155">
    <property type="protein sequence ID" value="MBY80358.1"/>
    <property type="molecule type" value="Transcribed_RNA"/>
</dbReference>
<dbReference type="Proteomes" id="UP000694846">
    <property type="component" value="Unplaced"/>
</dbReference>
<dbReference type="OrthoDB" id="6415790at2759"/>
<comment type="subcellular location">
    <subcellularLocation>
        <location evidence="1">Membrane</location>
        <topology evidence="1">Multi-pass membrane protein</topology>
    </subcellularLocation>
</comment>
<dbReference type="GO" id="GO:0016020">
    <property type="term" value="C:membrane"/>
    <property type="evidence" value="ECO:0007669"/>
    <property type="project" value="UniProtKB-SubCell"/>
</dbReference>
<keyword evidence="7" id="KW-1185">Reference proteome</keyword>
<keyword evidence="3 5" id="KW-1133">Transmembrane helix</keyword>
<evidence type="ECO:0000256" key="1">
    <source>
        <dbReference type="ARBA" id="ARBA00004141"/>
    </source>
</evidence>
<feature type="transmembrane region" description="Helical" evidence="5">
    <location>
        <begin position="87"/>
        <end position="104"/>
    </location>
</feature>
<sequence length="528" mass="59940">MMDDNIAKTETLSRVVPIHNADKCNGGDPITRAPNINGDKMNLLKLMFLYTLQGVPCGFADAFPIILKTKQFSYNDQALFSISTWPYTFKILWAPLVDSIFCLSIGRRKMWLIPVYLQLGTCLLFCSLYVDEWLNDTENLSNIILLTTLWLIINCLAATQDIVVDGWACSMLQKHNIHYASMCNATGNSLGSFMGYIIMLLLGSEEFCNKWLRSQPKSGSIITVDEYLYYWGIVYIVAAAFVFMFKSETEPSSRQKNVGVWNTYKLLWDIMKLRNVQILGSIWVTAKLGFATVDSATNMEFMGAGVSENSIAIIGILLYLVKIIVPVAVSKMTNPTNTLMVYLKYIPYRLLHNVIFAVLLYYTPLLINSNAILQTFYYISLGLTYITYQTCMFIMYVLYLSFLSQVSDPNYGGVYMTLLGTFANLSYAITRTGSLWLIDVLTFKQCSTIPHNYCETSISTESCQVSNGTCNTIIGGYYAEIVLSSILGILWYYIIKKPMIRLQSSDRTNWIVYKNYDSKTDRTTETKH</sequence>
<feature type="transmembrane region" description="Helical" evidence="5">
    <location>
        <begin position="142"/>
        <end position="164"/>
    </location>
</feature>
<dbReference type="AlphaFoldDB" id="A0A2S2QRK5"/>
<feature type="transmembrane region" description="Helical" evidence="5">
    <location>
        <begin position="185"/>
        <end position="203"/>
    </location>
</feature>
<dbReference type="Pfam" id="PF13000">
    <property type="entry name" value="Acatn"/>
    <property type="match status" value="3"/>
</dbReference>
<feature type="transmembrane region" description="Helical" evidence="5">
    <location>
        <begin position="273"/>
        <end position="291"/>
    </location>
</feature>
<feature type="transmembrane region" description="Helical" evidence="5">
    <location>
        <begin position="477"/>
        <end position="495"/>
    </location>
</feature>
<keyword evidence="4 5" id="KW-0472">Membrane</keyword>
<name>A0A2S2QRK5_9HEMI</name>
<organism evidence="6">
    <name type="scientific">Sipha flava</name>
    <name type="common">yellow sugarcane aphid</name>
    <dbReference type="NCBI Taxonomy" id="143950"/>
    <lineage>
        <taxon>Eukaryota</taxon>
        <taxon>Metazoa</taxon>
        <taxon>Ecdysozoa</taxon>
        <taxon>Arthropoda</taxon>
        <taxon>Hexapoda</taxon>
        <taxon>Insecta</taxon>
        <taxon>Pterygota</taxon>
        <taxon>Neoptera</taxon>
        <taxon>Paraneoptera</taxon>
        <taxon>Hemiptera</taxon>
        <taxon>Sternorrhyncha</taxon>
        <taxon>Aphidomorpha</taxon>
        <taxon>Aphidoidea</taxon>
        <taxon>Aphididae</taxon>
        <taxon>Sipha</taxon>
    </lineage>
</organism>
<evidence type="ECO:0000313" key="8">
    <source>
        <dbReference type="RefSeq" id="XP_025422099.1"/>
    </source>
</evidence>
<dbReference type="PANTHER" id="PTHR12778">
    <property type="entry name" value="SOLUTE CARRIER FAMILY 33 ACETYL-COA TRANSPORTER -RELATED"/>
    <property type="match status" value="1"/>
</dbReference>
<proteinExistence type="predicted"/>
<reference evidence="6" key="1">
    <citation type="submission" date="2018-04" db="EMBL/GenBank/DDBJ databases">
        <title>Transcriptome assembly of Sipha flava.</title>
        <authorList>
            <person name="Scully E.D."/>
            <person name="Geib S.M."/>
            <person name="Palmer N.A."/>
            <person name="Koch K."/>
            <person name="Bradshaw J."/>
            <person name="Heng-Moss T."/>
            <person name="Sarath G."/>
        </authorList>
    </citation>
    <scope>NUCLEOTIDE SEQUENCE</scope>
</reference>
<dbReference type="GO" id="GO:0008521">
    <property type="term" value="F:acetyl-CoA transmembrane transporter activity"/>
    <property type="evidence" value="ECO:0007669"/>
    <property type="project" value="InterPro"/>
</dbReference>
<dbReference type="InterPro" id="IPR024371">
    <property type="entry name" value="AcetylCoA_trans_1-like"/>
</dbReference>
<evidence type="ECO:0000313" key="7">
    <source>
        <dbReference type="Proteomes" id="UP000694846"/>
    </source>
</evidence>
<reference evidence="8" key="2">
    <citation type="submission" date="2025-04" db="UniProtKB">
        <authorList>
            <consortium name="RefSeq"/>
        </authorList>
    </citation>
    <scope>IDENTIFICATION</scope>
    <source>
        <tissue evidence="8">Whole body</tissue>
    </source>
</reference>
<feature type="transmembrane region" description="Helical" evidence="5">
    <location>
        <begin position="375"/>
        <end position="399"/>
    </location>
</feature>
<dbReference type="SUPFAM" id="SSF103473">
    <property type="entry name" value="MFS general substrate transporter"/>
    <property type="match status" value="1"/>
</dbReference>
<evidence type="ECO:0000256" key="5">
    <source>
        <dbReference type="SAM" id="Phobius"/>
    </source>
</evidence>